<dbReference type="PANTHER" id="PTHR44591">
    <property type="entry name" value="STRESS RESPONSE REGULATOR PROTEIN 1"/>
    <property type="match status" value="1"/>
</dbReference>
<keyword evidence="1 2" id="KW-0597">Phosphoprotein</keyword>
<dbReference type="SUPFAM" id="SSF52172">
    <property type="entry name" value="CheY-like"/>
    <property type="match status" value="1"/>
</dbReference>
<dbReference type="InterPro" id="IPR001789">
    <property type="entry name" value="Sig_transdc_resp-reg_receiver"/>
</dbReference>
<dbReference type="InterPro" id="IPR050595">
    <property type="entry name" value="Bact_response_regulator"/>
</dbReference>
<feature type="domain" description="Response regulatory" evidence="3">
    <location>
        <begin position="5"/>
        <end position="121"/>
    </location>
</feature>
<dbReference type="InterPro" id="IPR011006">
    <property type="entry name" value="CheY-like_superfamily"/>
</dbReference>
<evidence type="ECO:0000313" key="5">
    <source>
        <dbReference type="Proteomes" id="UP000197446"/>
    </source>
</evidence>
<protein>
    <submittedName>
        <fullName evidence="4">Two-component system response regulator</fullName>
    </submittedName>
</protein>
<accession>A0A254NDT5</accession>
<evidence type="ECO:0000259" key="3">
    <source>
        <dbReference type="PROSITE" id="PS50110"/>
    </source>
</evidence>
<evidence type="ECO:0000256" key="1">
    <source>
        <dbReference type="ARBA" id="ARBA00022553"/>
    </source>
</evidence>
<dbReference type="RefSeq" id="WP_088482122.1">
    <property type="nucleotide sequence ID" value="NZ_JBCNLH010000002.1"/>
</dbReference>
<dbReference type="Gene3D" id="3.40.50.2300">
    <property type="match status" value="1"/>
</dbReference>
<proteinExistence type="predicted"/>
<comment type="caution">
    <text evidence="4">The sequence shown here is derived from an EMBL/GenBank/DDBJ whole genome shotgun (WGS) entry which is preliminary data.</text>
</comment>
<dbReference type="OrthoDB" id="9801101at2"/>
<keyword evidence="5" id="KW-1185">Reference proteome</keyword>
<dbReference type="Pfam" id="PF00072">
    <property type="entry name" value="Response_reg"/>
    <property type="match status" value="1"/>
</dbReference>
<organism evidence="4 5">
    <name type="scientific">Roseateles puraquae</name>
    <dbReference type="NCBI Taxonomy" id="431059"/>
    <lineage>
        <taxon>Bacteria</taxon>
        <taxon>Pseudomonadati</taxon>
        <taxon>Pseudomonadota</taxon>
        <taxon>Betaproteobacteria</taxon>
        <taxon>Burkholderiales</taxon>
        <taxon>Sphaerotilaceae</taxon>
        <taxon>Roseateles</taxon>
    </lineage>
</organism>
<dbReference type="PANTHER" id="PTHR44591:SF20">
    <property type="entry name" value="PROTEIN PILH"/>
    <property type="match status" value="1"/>
</dbReference>
<dbReference type="SMART" id="SM00448">
    <property type="entry name" value="REC"/>
    <property type="match status" value="1"/>
</dbReference>
<dbReference type="AlphaFoldDB" id="A0A254NDT5"/>
<evidence type="ECO:0000313" key="4">
    <source>
        <dbReference type="EMBL" id="OWR05920.1"/>
    </source>
</evidence>
<evidence type="ECO:0000256" key="2">
    <source>
        <dbReference type="PROSITE-ProRule" id="PRU00169"/>
    </source>
</evidence>
<dbReference type="EMBL" id="NISI01000001">
    <property type="protein sequence ID" value="OWR05920.1"/>
    <property type="molecule type" value="Genomic_DNA"/>
</dbReference>
<dbReference type="GO" id="GO:0000160">
    <property type="term" value="P:phosphorelay signal transduction system"/>
    <property type="evidence" value="ECO:0007669"/>
    <property type="project" value="InterPro"/>
</dbReference>
<sequence length="121" mass="13493">MSIQNILLVDDSKTELHALSEMLVKRGYNVRTAENAEEAMKRLAEAKPDLILMDVVMPGQNGFQLTRAITRDERYAGVPIIMCTSKNQETDKVWGMRQGASDYVVKPVKADELLAKIKALG</sequence>
<dbReference type="Proteomes" id="UP000197446">
    <property type="component" value="Unassembled WGS sequence"/>
</dbReference>
<reference evidence="4 5" key="1">
    <citation type="journal article" date="2007" name="Int. J. Syst. Evol. Microbiol.">
        <title>Description of Pelomonas aquatica sp. nov. and Pelomonas puraquae sp. nov., isolated from industrial and haemodialysis water.</title>
        <authorList>
            <person name="Gomila M."/>
            <person name="Bowien B."/>
            <person name="Falsen E."/>
            <person name="Moore E.R."/>
            <person name="Lalucat J."/>
        </authorList>
    </citation>
    <scope>NUCLEOTIDE SEQUENCE [LARGE SCALE GENOMIC DNA]</scope>
    <source>
        <strain evidence="4 5">CCUG 52769</strain>
    </source>
</reference>
<dbReference type="PROSITE" id="PS50110">
    <property type="entry name" value="RESPONSE_REGULATORY"/>
    <property type="match status" value="1"/>
</dbReference>
<name>A0A254NDT5_9BURK</name>
<feature type="modified residue" description="4-aspartylphosphate" evidence="2">
    <location>
        <position position="54"/>
    </location>
</feature>
<gene>
    <name evidence="4" type="ORF">CDO81_05635</name>
</gene>